<dbReference type="EMBL" id="CP111019">
    <property type="protein sequence ID" value="WAR12474.1"/>
    <property type="molecule type" value="Genomic_DNA"/>
</dbReference>
<dbReference type="SUPFAM" id="SSF103657">
    <property type="entry name" value="BAR/IMD domain-like"/>
    <property type="match status" value="1"/>
</dbReference>
<evidence type="ECO:0000313" key="1">
    <source>
        <dbReference type="EMBL" id="WAR12474.1"/>
    </source>
</evidence>
<gene>
    <name evidence="1" type="ORF">MAR_026654</name>
</gene>
<name>A0ABY7EU39_MYAAR</name>
<sequence>MINCFCPTHGDLGCGDCVVLDHRFCIIDYIADVAKDFVIGIKFKELRTSIKQAESFLSASISNVDELLDEVENQFKHEIARLLKFRAEINAYLDRREKELLDNIRKVKIDDENVLNALKTDFESVKSGLEAVRTNLSSGETSVNQRYVVARRVEKDIRNILDKKEQTTETQTQTLTQIIETESENVSLLRSCLT</sequence>
<protein>
    <submittedName>
        <fullName evidence="1">Uncharacterized protein</fullName>
    </submittedName>
</protein>
<reference evidence="1" key="1">
    <citation type="submission" date="2022-11" db="EMBL/GenBank/DDBJ databases">
        <title>Centuries of genome instability and evolution in soft-shell clam transmissible cancer (bioRxiv).</title>
        <authorList>
            <person name="Hart S.F.M."/>
            <person name="Yonemitsu M.A."/>
            <person name="Giersch R.M."/>
            <person name="Beal B.F."/>
            <person name="Arriagada G."/>
            <person name="Davis B.W."/>
            <person name="Ostrander E.A."/>
            <person name="Goff S.P."/>
            <person name="Metzger M.J."/>
        </authorList>
    </citation>
    <scope>NUCLEOTIDE SEQUENCE</scope>
    <source>
        <strain evidence="1">MELC-2E11</strain>
        <tissue evidence="1">Siphon/mantle</tissue>
    </source>
</reference>
<accession>A0ABY7EU39</accession>
<evidence type="ECO:0000313" key="2">
    <source>
        <dbReference type="Proteomes" id="UP001164746"/>
    </source>
</evidence>
<dbReference type="InterPro" id="IPR027267">
    <property type="entry name" value="AH/BAR_dom_sf"/>
</dbReference>
<dbReference type="Proteomes" id="UP001164746">
    <property type="component" value="Chromosome 8"/>
</dbReference>
<organism evidence="1 2">
    <name type="scientific">Mya arenaria</name>
    <name type="common">Soft-shell clam</name>
    <dbReference type="NCBI Taxonomy" id="6604"/>
    <lineage>
        <taxon>Eukaryota</taxon>
        <taxon>Metazoa</taxon>
        <taxon>Spiralia</taxon>
        <taxon>Lophotrochozoa</taxon>
        <taxon>Mollusca</taxon>
        <taxon>Bivalvia</taxon>
        <taxon>Autobranchia</taxon>
        <taxon>Heteroconchia</taxon>
        <taxon>Euheterodonta</taxon>
        <taxon>Imparidentia</taxon>
        <taxon>Neoheterodontei</taxon>
        <taxon>Myida</taxon>
        <taxon>Myoidea</taxon>
        <taxon>Myidae</taxon>
        <taxon>Mya</taxon>
    </lineage>
</organism>
<keyword evidence="2" id="KW-1185">Reference proteome</keyword>
<proteinExistence type="predicted"/>